<dbReference type="RefSeq" id="WP_106869883.1">
    <property type="nucleotide sequence ID" value="NZ_CP053841.1"/>
</dbReference>
<evidence type="ECO:0000256" key="1">
    <source>
        <dbReference type="ARBA" id="ARBA00022448"/>
    </source>
</evidence>
<evidence type="ECO:0000256" key="4">
    <source>
        <dbReference type="ARBA" id="ARBA00022737"/>
    </source>
</evidence>
<dbReference type="PROSITE" id="PS00198">
    <property type="entry name" value="4FE4S_FER_1"/>
    <property type="match status" value="1"/>
</dbReference>
<dbReference type="AlphaFoldDB" id="A0A2P8R462"/>
<feature type="domain" description="4Fe-4S ferredoxin-type" evidence="8">
    <location>
        <begin position="417"/>
        <end position="446"/>
    </location>
</feature>
<feature type="domain" description="4Fe-4S ferredoxin-type" evidence="8">
    <location>
        <begin position="448"/>
        <end position="478"/>
    </location>
</feature>
<sequence>MKEFVFLKDYDVDAVLSDDIDVITSIEEERALVSNSSKQNTEVYAPEINFYLKHSKDNILDKAKNVSILYEARAHCFDQARDIDYQKEIGRNVILISDNNKDELIKDLKEAEYKVIHLNHNEVKFLYGEIGDLFVTILRENDEIEVEADFVLVDGIKDYMLRQSGTLDITHFLNDEVIEYLNQRSPIHKYKSAITYDSTICQYHERRTEHCSKCVDVCPTVAILKDDEVKRHLVFSHIDCIECGGCISVCPSGALDYAKMPRNAFYEIAKMYEDKKIVITPRIMDIENCDVELPEGVLPFAIEGEKFLSETHFMTLLQSSGANVIYYSDIMAPGVKESISLVNQIMQAKFGVDGVLVAEDEIELRRALQNSKFIVGLKYEMSEYATPKREIFAKRVAHIVGNDDLGVAKSGDWVRYGKVEIFENNCTLCLSCVGACNVGALVADKTNNSIKFNASICTTCGYCEASCAEKDAIKLTRGEMRLEPTYFEHQELVKDTLFACIECGKEFATSKAVTKIATMMTPFFEGDPHKMKTLYCCADCKAKIMVQKQLEETRKFKEELK</sequence>
<evidence type="ECO:0000313" key="9">
    <source>
        <dbReference type="EMBL" id="PSM53263.1"/>
    </source>
</evidence>
<protein>
    <submittedName>
        <fullName evidence="9">Ferredoxin</fullName>
    </submittedName>
</protein>
<keyword evidence="3" id="KW-0479">Metal-binding</keyword>
<evidence type="ECO:0000256" key="5">
    <source>
        <dbReference type="ARBA" id="ARBA00022982"/>
    </source>
</evidence>
<comment type="caution">
    <text evidence="9">The sequence shown here is derived from an EMBL/GenBank/DDBJ whole genome shotgun (WGS) entry which is preliminary data.</text>
</comment>
<keyword evidence="5" id="KW-0249">Electron transport</keyword>
<dbReference type="EMBL" id="PDHH01000001">
    <property type="protein sequence ID" value="PSM53263.1"/>
    <property type="molecule type" value="Genomic_DNA"/>
</dbReference>
<reference evidence="10" key="1">
    <citation type="submission" date="2017-10" db="EMBL/GenBank/DDBJ databases">
        <title>Campylobacter species from seals.</title>
        <authorList>
            <person name="Gilbert M.J."/>
            <person name="Zomer A.L."/>
            <person name="Timmerman A.J."/>
            <person name="Duim B."/>
            <person name="Wagenaar J.A."/>
        </authorList>
    </citation>
    <scope>NUCLEOTIDE SEQUENCE [LARGE SCALE GENOMIC DNA]</scope>
    <source>
        <strain evidence="10">17S00004-5</strain>
    </source>
</reference>
<evidence type="ECO:0000259" key="8">
    <source>
        <dbReference type="PROSITE" id="PS51379"/>
    </source>
</evidence>
<gene>
    <name evidence="9" type="ORF">CQ405_01595</name>
</gene>
<accession>A0A2P8R462</accession>
<dbReference type="Pfam" id="PF12838">
    <property type="entry name" value="Fer4_7"/>
    <property type="match status" value="1"/>
</dbReference>
<dbReference type="InterPro" id="IPR017900">
    <property type="entry name" value="4Fe4S_Fe_S_CS"/>
</dbReference>
<keyword evidence="1" id="KW-0813">Transport</keyword>
<evidence type="ECO:0000256" key="7">
    <source>
        <dbReference type="ARBA" id="ARBA00023014"/>
    </source>
</evidence>
<dbReference type="PANTHER" id="PTHR43687:SF6">
    <property type="entry name" value="L-ASPARTATE SEMIALDEHYDE SULFURTRANSFERASE IRON-SULFUR SUBUNIT"/>
    <property type="match status" value="1"/>
</dbReference>
<dbReference type="Gene3D" id="3.30.70.20">
    <property type="match status" value="2"/>
</dbReference>
<evidence type="ECO:0000256" key="2">
    <source>
        <dbReference type="ARBA" id="ARBA00022485"/>
    </source>
</evidence>
<dbReference type="OrthoDB" id="9808559at2"/>
<keyword evidence="7" id="KW-0411">Iron-sulfur</keyword>
<dbReference type="PROSITE" id="PS51379">
    <property type="entry name" value="4FE4S_FER_2"/>
    <property type="match status" value="4"/>
</dbReference>
<evidence type="ECO:0000256" key="6">
    <source>
        <dbReference type="ARBA" id="ARBA00023004"/>
    </source>
</evidence>
<proteinExistence type="predicted"/>
<dbReference type="Pfam" id="PF13237">
    <property type="entry name" value="Fer4_10"/>
    <property type="match status" value="1"/>
</dbReference>
<dbReference type="GO" id="GO:0046872">
    <property type="term" value="F:metal ion binding"/>
    <property type="evidence" value="ECO:0007669"/>
    <property type="project" value="UniProtKB-KW"/>
</dbReference>
<dbReference type="SUPFAM" id="SSF54862">
    <property type="entry name" value="4Fe-4S ferredoxins"/>
    <property type="match status" value="1"/>
</dbReference>
<keyword evidence="10" id="KW-1185">Reference proteome</keyword>
<feature type="domain" description="4Fe-4S ferredoxin-type" evidence="8">
    <location>
        <begin position="199"/>
        <end position="228"/>
    </location>
</feature>
<keyword evidence="2" id="KW-0004">4Fe-4S</keyword>
<evidence type="ECO:0000256" key="3">
    <source>
        <dbReference type="ARBA" id="ARBA00022723"/>
    </source>
</evidence>
<evidence type="ECO:0000313" key="10">
    <source>
        <dbReference type="Proteomes" id="UP000240535"/>
    </source>
</evidence>
<keyword evidence="6" id="KW-0408">Iron</keyword>
<feature type="domain" description="4Fe-4S ferredoxin-type" evidence="8">
    <location>
        <begin position="231"/>
        <end position="260"/>
    </location>
</feature>
<dbReference type="PANTHER" id="PTHR43687">
    <property type="entry name" value="ADENYLYLSULFATE REDUCTASE, BETA SUBUNIT"/>
    <property type="match status" value="1"/>
</dbReference>
<dbReference type="InterPro" id="IPR050572">
    <property type="entry name" value="Fe-S_Ferredoxin"/>
</dbReference>
<dbReference type="Proteomes" id="UP000240535">
    <property type="component" value="Unassembled WGS sequence"/>
</dbReference>
<name>A0A2P8R462_9BACT</name>
<keyword evidence="4" id="KW-0677">Repeat</keyword>
<dbReference type="GO" id="GO:0051539">
    <property type="term" value="F:4 iron, 4 sulfur cluster binding"/>
    <property type="evidence" value="ECO:0007669"/>
    <property type="project" value="UniProtKB-KW"/>
</dbReference>
<dbReference type="InterPro" id="IPR017896">
    <property type="entry name" value="4Fe4S_Fe-S-bd"/>
</dbReference>
<organism evidence="9 10">
    <name type="scientific">Campylobacter blaseri</name>
    <dbReference type="NCBI Taxonomy" id="2042961"/>
    <lineage>
        <taxon>Bacteria</taxon>
        <taxon>Pseudomonadati</taxon>
        <taxon>Campylobacterota</taxon>
        <taxon>Epsilonproteobacteria</taxon>
        <taxon>Campylobacterales</taxon>
        <taxon>Campylobacteraceae</taxon>
        <taxon>Campylobacter</taxon>
    </lineage>
</organism>